<reference evidence="10" key="1">
    <citation type="submission" date="2020-11" db="EMBL/GenBank/DDBJ databases">
        <authorList>
            <person name="Tran Van P."/>
        </authorList>
    </citation>
    <scope>NUCLEOTIDE SEQUENCE</scope>
</reference>
<feature type="chain" id="PRO_5035956907" description="Carboxylic ester hydrolase" evidence="8">
    <location>
        <begin position="24"/>
        <end position="505"/>
    </location>
</feature>
<dbReference type="PANTHER" id="PTHR43918">
    <property type="entry name" value="ACETYLCHOLINESTERASE"/>
    <property type="match status" value="1"/>
</dbReference>
<dbReference type="OrthoDB" id="408631at2759"/>
<dbReference type="AlphaFoldDB" id="A0A7R9Q927"/>
<dbReference type="InterPro" id="IPR019826">
    <property type="entry name" value="Carboxylesterase_B_AS"/>
</dbReference>
<dbReference type="InterPro" id="IPR002018">
    <property type="entry name" value="CarbesteraseB"/>
</dbReference>
<evidence type="ECO:0000256" key="1">
    <source>
        <dbReference type="ARBA" id="ARBA00005964"/>
    </source>
</evidence>
<dbReference type="EC" id="3.1.1.-" evidence="8"/>
<feature type="domain" description="Carboxylesterase type B" evidence="9">
    <location>
        <begin position="25"/>
        <end position="494"/>
    </location>
</feature>
<keyword evidence="3 8" id="KW-0378">Hydrolase</keyword>
<comment type="catalytic activity">
    <reaction evidence="6">
        <text>acetylcholine + H2O = choline + acetate + H(+)</text>
        <dbReference type="Rhea" id="RHEA:17561"/>
        <dbReference type="ChEBI" id="CHEBI:15354"/>
        <dbReference type="ChEBI" id="CHEBI:15355"/>
        <dbReference type="ChEBI" id="CHEBI:15377"/>
        <dbReference type="ChEBI" id="CHEBI:15378"/>
        <dbReference type="ChEBI" id="CHEBI:30089"/>
        <dbReference type="EC" id="3.1.1.7"/>
    </reaction>
</comment>
<dbReference type="InterPro" id="IPR029058">
    <property type="entry name" value="AB_hydrolase_fold"/>
</dbReference>
<keyword evidence="8" id="KW-0732">Signal</keyword>
<evidence type="ECO:0000313" key="11">
    <source>
        <dbReference type="Proteomes" id="UP000759131"/>
    </source>
</evidence>
<sequence length="505" mass="56524">MLINTQFILNVLLIASVINYGQSIDVNTTSGVVRGQTLPVLNRKIHEFLGIPFAEPPVGALRFARPVPISTPQKATIDATVPKNSCIQIPPEDAHELWGNVTTSEDCLVLNIWTPQAGNTGTTKPKAPALKPVMFWIYGGGLTTGSIVFHDFNGSVLAANDVVLVAPNYRLGPFGFIYGDREDAPGNVRENIHKFGGDRDQITIFGQSAGGWSVSAHIISPLSKGLFARAILESGSYMNHKDRDVINKTEALLLAKDMAQQLKCNPLEDWLQCLRRADPKDILKFEAEMTFPVEDTDFLPISAQKALAFKKFNQDIDLMAGVVRDEGSGFGSHIYQHIENITADVFQDLVLATNKIYHGLDARNVTDFYLNLVDTDQPREIEWAYDRFVGDLTIKCPTYVFAKQFAKNNHDGNQSRNVYFYELTYESKFVANVTNCKRGICHTADVPFVFGMPFIIPDQFTEEETYFSKQMIIMWTNFAKTGVPDISWPQMMDSKHDIKVRELNP</sequence>
<evidence type="ECO:0000259" key="9">
    <source>
        <dbReference type="Pfam" id="PF00135"/>
    </source>
</evidence>
<keyword evidence="4" id="KW-1015">Disulfide bond</keyword>
<dbReference type="GO" id="GO:0019695">
    <property type="term" value="P:choline metabolic process"/>
    <property type="evidence" value="ECO:0007669"/>
    <property type="project" value="TreeGrafter"/>
</dbReference>
<dbReference type="Proteomes" id="UP000759131">
    <property type="component" value="Unassembled WGS sequence"/>
</dbReference>
<feature type="active site" description="Acyl-ester intermediate" evidence="7">
    <location>
        <position position="208"/>
    </location>
</feature>
<protein>
    <recommendedName>
        <fullName evidence="8">Carboxylic ester hydrolase</fullName>
        <ecNumber evidence="8">3.1.1.-</ecNumber>
    </recommendedName>
</protein>
<feature type="active site" description="Charge relay system" evidence="7">
    <location>
        <position position="442"/>
    </location>
</feature>
<dbReference type="PROSITE" id="PS00122">
    <property type="entry name" value="CARBOXYLESTERASE_B_1"/>
    <property type="match status" value="1"/>
</dbReference>
<gene>
    <name evidence="10" type="ORF">OSB1V03_LOCUS15904</name>
</gene>
<comment type="similarity">
    <text evidence="1 8">Belongs to the type-B carboxylesterase/lipase family.</text>
</comment>
<dbReference type="Pfam" id="PF00135">
    <property type="entry name" value="COesterase"/>
    <property type="match status" value="1"/>
</dbReference>
<dbReference type="SUPFAM" id="SSF53474">
    <property type="entry name" value="alpha/beta-Hydrolases"/>
    <property type="match status" value="1"/>
</dbReference>
<name>A0A7R9Q927_9ACAR</name>
<evidence type="ECO:0000256" key="4">
    <source>
        <dbReference type="ARBA" id="ARBA00023157"/>
    </source>
</evidence>
<evidence type="ECO:0000256" key="8">
    <source>
        <dbReference type="RuleBase" id="RU361235"/>
    </source>
</evidence>
<dbReference type="GO" id="GO:0006581">
    <property type="term" value="P:acetylcholine catabolic process"/>
    <property type="evidence" value="ECO:0007669"/>
    <property type="project" value="TreeGrafter"/>
</dbReference>
<dbReference type="InterPro" id="IPR050654">
    <property type="entry name" value="AChE-related_enzymes"/>
</dbReference>
<accession>A0A7R9Q927</accession>
<dbReference type="InterPro" id="IPR000997">
    <property type="entry name" value="Cholinesterase"/>
</dbReference>
<evidence type="ECO:0000313" key="10">
    <source>
        <dbReference type="EMBL" id="CAD7635513.1"/>
    </source>
</evidence>
<dbReference type="GO" id="GO:0005886">
    <property type="term" value="C:plasma membrane"/>
    <property type="evidence" value="ECO:0007669"/>
    <property type="project" value="TreeGrafter"/>
</dbReference>
<dbReference type="EMBL" id="CAJPIZ010017036">
    <property type="protein sequence ID" value="CAG2115943.1"/>
    <property type="molecule type" value="Genomic_DNA"/>
</dbReference>
<dbReference type="Gene3D" id="3.40.50.1820">
    <property type="entry name" value="alpha/beta hydrolase"/>
    <property type="match status" value="1"/>
</dbReference>
<dbReference type="GO" id="GO:0005615">
    <property type="term" value="C:extracellular space"/>
    <property type="evidence" value="ECO:0007669"/>
    <property type="project" value="TreeGrafter"/>
</dbReference>
<evidence type="ECO:0000256" key="2">
    <source>
        <dbReference type="ARBA" id="ARBA00022487"/>
    </source>
</evidence>
<proteinExistence type="inferred from homology"/>
<dbReference type="GO" id="GO:0003990">
    <property type="term" value="F:acetylcholinesterase activity"/>
    <property type="evidence" value="ECO:0007669"/>
    <property type="project" value="UniProtKB-EC"/>
</dbReference>
<evidence type="ECO:0000256" key="5">
    <source>
        <dbReference type="ARBA" id="ARBA00023180"/>
    </source>
</evidence>
<feature type="non-terminal residue" evidence="10">
    <location>
        <position position="1"/>
    </location>
</feature>
<feature type="signal peptide" evidence="8">
    <location>
        <begin position="1"/>
        <end position="23"/>
    </location>
</feature>
<organism evidence="10">
    <name type="scientific">Medioppia subpectinata</name>
    <dbReference type="NCBI Taxonomy" id="1979941"/>
    <lineage>
        <taxon>Eukaryota</taxon>
        <taxon>Metazoa</taxon>
        <taxon>Ecdysozoa</taxon>
        <taxon>Arthropoda</taxon>
        <taxon>Chelicerata</taxon>
        <taxon>Arachnida</taxon>
        <taxon>Acari</taxon>
        <taxon>Acariformes</taxon>
        <taxon>Sarcoptiformes</taxon>
        <taxon>Oribatida</taxon>
        <taxon>Brachypylina</taxon>
        <taxon>Oppioidea</taxon>
        <taxon>Oppiidae</taxon>
        <taxon>Medioppia</taxon>
    </lineage>
</organism>
<evidence type="ECO:0000256" key="6">
    <source>
        <dbReference type="ARBA" id="ARBA00048484"/>
    </source>
</evidence>
<keyword evidence="5" id="KW-0325">Glycoprotein</keyword>
<dbReference type="PRINTS" id="PR00878">
    <property type="entry name" value="CHOLNESTRASE"/>
</dbReference>
<feature type="active site" description="Charge relay system" evidence="7">
    <location>
        <position position="326"/>
    </location>
</feature>
<keyword evidence="2" id="KW-0719">Serine esterase</keyword>
<keyword evidence="11" id="KW-1185">Reference proteome</keyword>
<evidence type="ECO:0000256" key="7">
    <source>
        <dbReference type="PIRSR" id="PIRSR600997-1"/>
    </source>
</evidence>
<dbReference type="PANTHER" id="PTHR43918:SF4">
    <property type="entry name" value="CARBOXYLIC ESTER HYDROLASE"/>
    <property type="match status" value="1"/>
</dbReference>
<dbReference type="EMBL" id="OC871611">
    <property type="protein sequence ID" value="CAD7635513.1"/>
    <property type="molecule type" value="Genomic_DNA"/>
</dbReference>
<evidence type="ECO:0000256" key="3">
    <source>
        <dbReference type="ARBA" id="ARBA00022801"/>
    </source>
</evidence>